<comment type="caution">
    <text evidence="6">The sequence shown here is derived from an EMBL/GenBank/DDBJ whole genome shotgun (WGS) entry which is preliminary data.</text>
</comment>
<accession>A0AA88YPW4</accession>
<name>A0AA88YPW4_PINIB</name>
<keyword evidence="1" id="KW-0732">Signal</keyword>
<evidence type="ECO:0000256" key="3">
    <source>
        <dbReference type="SAM" id="MobiDB-lite"/>
    </source>
</evidence>
<protein>
    <recommendedName>
        <fullName evidence="5">UMOD/GP2/OIT3-like D8C domain-containing protein</fullName>
    </recommendedName>
</protein>
<proteinExistence type="predicted"/>
<evidence type="ECO:0000259" key="5">
    <source>
        <dbReference type="Pfam" id="PF23283"/>
    </source>
</evidence>
<dbReference type="InterPro" id="IPR057774">
    <property type="entry name" value="D8C_UMOD/GP2/OIT3-like"/>
</dbReference>
<sequence>MTAKCDSTIQEAWYRVNSTAGEDVITSCPPSDRCGTNGPIWMNDTFPNEADGIVDRIMCASTLRDCCESQIQIQMKNCSTYNVYYLKQTPCPQAYCFGTRLVTTEAPPSTITTITSTIMTGTQDVNGTGFITTQVPSITQTTSTSAGMPVPDKDDDKEIETCTKLCVVLVMCFTIMFVALIVTISVFMYRWYKPSSLPPTRPYSGKTRPMPSTVQPASIRPLSPPPTYKEAIEDTY</sequence>
<evidence type="ECO:0000256" key="4">
    <source>
        <dbReference type="SAM" id="Phobius"/>
    </source>
</evidence>
<feature type="transmembrane region" description="Helical" evidence="4">
    <location>
        <begin position="167"/>
        <end position="192"/>
    </location>
</feature>
<evidence type="ECO:0000313" key="7">
    <source>
        <dbReference type="Proteomes" id="UP001186944"/>
    </source>
</evidence>
<evidence type="ECO:0000256" key="2">
    <source>
        <dbReference type="ARBA" id="ARBA00023157"/>
    </source>
</evidence>
<reference evidence="6" key="1">
    <citation type="submission" date="2019-08" db="EMBL/GenBank/DDBJ databases">
        <title>The improved chromosome-level genome for the pearl oyster Pinctada fucata martensii using PacBio sequencing and Hi-C.</title>
        <authorList>
            <person name="Zheng Z."/>
        </authorList>
    </citation>
    <scope>NUCLEOTIDE SEQUENCE</scope>
    <source>
        <strain evidence="6">ZZ-2019</strain>
        <tissue evidence="6">Adductor muscle</tissue>
    </source>
</reference>
<evidence type="ECO:0000256" key="1">
    <source>
        <dbReference type="ARBA" id="ARBA00022729"/>
    </source>
</evidence>
<keyword evidence="4" id="KW-1133">Transmembrane helix</keyword>
<gene>
    <name evidence="6" type="ORF">FSP39_018320</name>
</gene>
<keyword evidence="7" id="KW-1185">Reference proteome</keyword>
<dbReference type="AlphaFoldDB" id="A0AA88YPW4"/>
<feature type="region of interest" description="Disordered" evidence="3">
    <location>
        <begin position="200"/>
        <end position="228"/>
    </location>
</feature>
<dbReference type="EMBL" id="VSWD01000005">
    <property type="protein sequence ID" value="KAK3103299.1"/>
    <property type="molecule type" value="Genomic_DNA"/>
</dbReference>
<keyword evidence="4" id="KW-0812">Transmembrane</keyword>
<keyword evidence="4" id="KW-0472">Membrane</keyword>
<organism evidence="6 7">
    <name type="scientific">Pinctada imbricata</name>
    <name type="common">Atlantic pearl-oyster</name>
    <name type="synonym">Pinctada martensii</name>
    <dbReference type="NCBI Taxonomy" id="66713"/>
    <lineage>
        <taxon>Eukaryota</taxon>
        <taxon>Metazoa</taxon>
        <taxon>Spiralia</taxon>
        <taxon>Lophotrochozoa</taxon>
        <taxon>Mollusca</taxon>
        <taxon>Bivalvia</taxon>
        <taxon>Autobranchia</taxon>
        <taxon>Pteriomorphia</taxon>
        <taxon>Pterioida</taxon>
        <taxon>Pterioidea</taxon>
        <taxon>Pteriidae</taxon>
        <taxon>Pinctada</taxon>
    </lineage>
</organism>
<dbReference type="Proteomes" id="UP001186944">
    <property type="component" value="Unassembled WGS sequence"/>
</dbReference>
<dbReference type="Pfam" id="PF23283">
    <property type="entry name" value="D8C_UMOD"/>
    <property type="match status" value="1"/>
</dbReference>
<evidence type="ECO:0000313" key="6">
    <source>
        <dbReference type="EMBL" id="KAK3103299.1"/>
    </source>
</evidence>
<feature type="domain" description="UMOD/GP2/OIT3-like D8C" evidence="5">
    <location>
        <begin position="27"/>
        <end position="96"/>
    </location>
</feature>
<keyword evidence="2" id="KW-1015">Disulfide bond</keyword>